<evidence type="ECO:0000259" key="8">
    <source>
        <dbReference type="PROSITE" id="PS50039"/>
    </source>
</evidence>
<feature type="compositionally biased region" description="Polar residues" evidence="7">
    <location>
        <begin position="58"/>
        <end position="70"/>
    </location>
</feature>
<comment type="caution">
    <text evidence="9">The sequence shown here is derived from an EMBL/GenBank/DDBJ whole genome shotgun (WGS) entry which is preliminary data.</text>
</comment>
<feature type="domain" description="Fork-head" evidence="8">
    <location>
        <begin position="77"/>
        <end position="172"/>
    </location>
</feature>
<dbReference type="Gene3D" id="1.10.10.10">
    <property type="entry name" value="Winged helix-like DNA-binding domain superfamily/Winged helix DNA-binding domain"/>
    <property type="match status" value="1"/>
</dbReference>
<evidence type="ECO:0000256" key="4">
    <source>
        <dbReference type="ARBA" id="ARBA00023163"/>
    </source>
</evidence>
<evidence type="ECO:0000313" key="9">
    <source>
        <dbReference type="EMBL" id="VDI57447.1"/>
    </source>
</evidence>
<proteinExistence type="predicted"/>
<evidence type="ECO:0000256" key="2">
    <source>
        <dbReference type="ARBA" id="ARBA00023015"/>
    </source>
</evidence>
<dbReference type="PANTHER" id="PTHR46078">
    <property type="entry name" value="FORKHEAD BOX PROTEIN J2 FAMILY MEMBER"/>
    <property type="match status" value="1"/>
</dbReference>
<reference evidence="9" key="1">
    <citation type="submission" date="2018-11" db="EMBL/GenBank/DDBJ databases">
        <authorList>
            <person name="Alioto T."/>
            <person name="Alioto T."/>
        </authorList>
    </citation>
    <scope>NUCLEOTIDE SEQUENCE</scope>
</reference>
<dbReference type="InterPro" id="IPR045912">
    <property type="entry name" value="FOXJ2/3-like"/>
</dbReference>
<accession>A0A8B6G1T5</accession>
<feature type="region of interest" description="Disordered" evidence="7">
    <location>
        <begin position="141"/>
        <end position="164"/>
    </location>
</feature>
<dbReference type="Pfam" id="PF00250">
    <property type="entry name" value="Forkhead"/>
    <property type="match status" value="1"/>
</dbReference>
<dbReference type="SMART" id="SM00339">
    <property type="entry name" value="FH"/>
    <property type="match status" value="1"/>
</dbReference>
<feature type="region of interest" description="Disordered" evidence="7">
    <location>
        <begin position="46"/>
        <end position="77"/>
    </location>
</feature>
<sequence>MKSKMADLESSLTAMDWLPRLTVGGAMAGVVGKDGVSNGPLTKTQGGNIALRKAPNSPLDTTATLDQNEATSHRDGKPPYSYANLITFAINSSHKKKMTLSEIYQWICDHFPYYKDAGNGWKNSIRHNLSLNKCFLKVPRSKEDPGKGSYWAIDSNPPDDPLPARHKKRKFIITDRCSPYSPESGSQSLGSPPSLSQVNVQVTSLPAPQPNLVQHQTQQPTHQMPFMNGGIEDLSASFRSLYKSMFDTHQNNSTTTTINDWVQNVDVLKESLRLAGSGNFDLNNIDLTQFQGLMDSMKNLDQTNWAVSQEQFSDLASSLNTFFNQAGIPLPTTQDPNLNNPGMFNNNTTLPSLSPASHLTIPDTPSSVSPSISPRSLAGFSPASNQAVIVQPTQSAPYIGKEELDEEEIDWDKLL</sequence>
<keyword evidence="5 6" id="KW-0539">Nucleus</keyword>
<evidence type="ECO:0000256" key="5">
    <source>
        <dbReference type="ARBA" id="ARBA00023242"/>
    </source>
</evidence>
<dbReference type="FunFam" id="1.10.10.10:FF:000088">
    <property type="entry name" value="Forkhead box protein J3"/>
    <property type="match status" value="1"/>
</dbReference>
<dbReference type="EMBL" id="UYJE01007726">
    <property type="protein sequence ID" value="VDI57447.1"/>
    <property type="molecule type" value="Genomic_DNA"/>
</dbReference>
<protein>
    <submittedName>
        <fullName evidence="9">Forkhead box protein J2/3</fullName>
    </submittedName>
</protein>
<comment type="subcellular location">
    <subcellularLocation>
        <location evidence="1 6">Nucleus</location>
    </subcellularLocation>
</comment>
<keyword evidence="4" id="KW-0804">Transcription</keyword>
<dbReference type="GO" id="GO:0000981">
    <property type="term" value="F:DNA-binding transcription factor activity, RNA polymerase II-specific"/>
    <property type="evidence" value="ECO:0007669"/>
    <property type="project" value="TreeGrafter"/>
</dbReference>
<name>A0A8B6G1T5_MYTGA</name>
<gene>
    <name evidence="9" type="ORF">MGAL_10B093106</name>
</gene>
<dbReference type="GO" id="GO:0000978">
    <property type="term" value="F:RNA polymerase II cis-regulatory region sequence-specific DNA binding"/>
    <property type="evidence" value="ECO:0007669"/>
    <property type="project" value="TreeGrafter"/>
</dbReference>
<organism evidence="9 10">
    <name type="scientific">Mytilus galloprovincialis</name>
    <name type="common">Mediterranean mussel</name>
    <dbReference type="NCBI Taxonomy" id="29158"/>
    <lineage>
        <taxon>Eukaryota</taxon>
        <taxon>Metazoa</taxon>
        <taxon>Spiralia</taxon>
        <taxon>Lophotrochozoa</taxon>
        <taxon>Mollusca</taxon>
        <taxon>Bivalvia</taxon>
        <taxon>Autobranchia</taxon>
        <taxon>Pteriomorphia</taxon>
        <taxon>Mytilida</taxon>
        <taxon>Mytiloidea</taxon>
        <taxon>Mytilidae</taxon>
        <taxon>Mytilinae</taxon>
        <taxon>Mytilus</taxon>
    </lineage>
</organism>
<dbReference type="InterPro" id="IPR001766">
    <property type="entry name" value="Fork_head_dom"/>
</dbReference>
<keyword evidence="3 6" id="KW-0238">DNA-binding</keyword>
<dbReference type="PANTHER" id="PTHR46078:SF2">
    <property type="entry name" value="FORK-HEAD DOMAIN-CONTAINING PROTEIN"/>
    <property type="match status" value="1"/>
</dbReference>
<dbReference type="CDD" id="cd20052">
    <property type="entry name" value="FH_FOXJ3"/>
    <property type="match status" value="1"/>
</dbReference>
<dbReference type="InterPro" id="IPR036390">
    <property type="entry name" value="WH_DNA-bd_sf"/>
</dbReference>
<feature type="compositionally biased region" description="Low complexity" evidence="7">
    <location>
        <begin position="184"/>
        <end position="196"/>
    </location>
</feature>
<evidence type="ECO:0000256" key="6">
    <source>
        <dbReference type="PROSITE-ProRule" id="PRU00089"/>
    </source>
</evidence>
<dbReference type="InterPro" id="IPR036388">
    <property type="entry name" value="WH-like_DNA-bd_sf"/>
</dbReference>
<feature type="DNA-binding region" description="Fork-head" evidence="6">
    <location>
        <begin position="77"/>
        <end position="172"/>
    </location>
</feature>
<evidence type="ECO:0000256" key="7">
    <source>
        <dbReference type="SAM" id="MobiDB-lite"/>
    </source>
</evidence>
<dbReference type="PROSITE" id="PS00657">
    <property type="entry name" value="FORK_HEAD_1"/>
    <property type="match status" value="1"/>
</dbReference>
<dbReference type="InterPro" id="IPR018122">
    <property type="entry name" value="TF_fork_head_CS_1"/>
</dbReference>
<dbReference type="PROSITE" id="PS50039">
    <property type="entry name" value="FORK_HEAD_3"/>
    <property type="match status" value="1"/>
</dbReference>
<dbReference type="PRINTS" id="PR00053">
    <property type="entry name" value="FORKHEAD"/>
</dbReference>
<feature type="compositionally biased region" description="Low complexity" evidence="7">
    <location>
        <begin position="337"/>
        <end position="347"/>
    </location>
</feature>
<dbReference type="SUPFAM" id="SSF46785">
    <property type="entry name" value="Winged helix' DNA-binding domain"/>
    <property type="match status" value="1"/>
</dbReference>
<dbReference type="PROSITE" id="PS00658">
    <property type="entry name" value="FORK_HEAD_2"/>
    <property type="match status" value="1"/>
</dbReference>
<evidence type="ECO:0000256" key="3">
    <source>
        <dbReference type="ARBA" id="ARBA00023125"/>
    </source>
</evidence>
<feature type="region of interest" description="Disordered" evidence="7">
    <location>
        <begin position="176"/>
        <end position="196"/>
    </location>
</feature>
<dbReference type="GO" id="GO:0005634">
    <property type="term" value="C:nucleus"/>
    <property type="evidence" value="ECO:0007669"/>
    <property type="project" value="UniProtKB-SubCell"/>
</dbReference>
<feature type="region of interest" description="Disordered" evidence="7">
    <location>
        <begin position="330"/>
        <end position="356"/>
    </location>
</feature>
<dbReference type="InterPro" id="IPR030456">
    <property type="entry name" value="TF_fork_head_CS_2"/>
</dbReference>
<evidence type="ECO:0000256" key="1">
    <source>
        <dbReference type="ARBA" id="ARBA00004123"/>
    </source>
</evidence>
<keyword evidence="2" id="KW-0805">Transcription regulation</keyword>
<dbReference type="AlphaFoldDB" id="A0A8B6G1T5"/>
<dbReference type="OrthoDB" id="10029558at2759"/>
<keyword evidence="10" id="KW-1185">Reference proteome</keyword>
<dbReference type="Proteomes" id="UP000596742">
    <property type="component" value="Unassembled WGS sequence"/>
</dbReference>
<evidence type="ECO:0000313" key="10">
    <source>
        <dbReference type="Proteomes" id="UP000596742"/>
    </source>
</evidence>